<dbReference type="STRING" id="218851.A0A2G5DDQ8"/>
<dbReference type="PANTHER" id="PTHR24320:SF148">
    <property type="entry name" value="NAD(P)-BINDING ROSSMANN-FOLD SUPERFAMILY PROTEIN"/>
    <property type="match status" value="1"/>
</dbReference>
<dbReference type="AlphaFoldDB" id="A0A2G5DDQ8"/>
<dbReference type="Gene3D" id="3.40.50.720">
    <property type="entry name" value="NAD(P)-binding Rossmann-like Domain"/>
    <property type="match status" value="1"/>
</dbReference>
<gene>
    <name evidence="4" type="ORF">AQUCO_02200238v1</name>
</gene>
<evidence type="ECO:0000256" key="1">
    <source>
        <dbReference type="ARBA" id="ARBA00006484"/>
    </source>
</evidence>
<dbReference type="GO" id="GO:0016491">
    <property type="term" value="F:oxidoreductase activity"/>
    <property type="evidence" value="ECO:0007669"/>
    <property type="project" value="UniProtKB-KW"/>
</dbReference>
<dbReference type="InterPro" id="IPR036291">
    <property type="entry name" value="NAD(P)-bd_dom_sf"/>
</dbReference>
<dbReference type="InterPro" id="IPR002347">
    <property type="entry name" value="SDR_fam"/>
</dbReference>
<dbReference type="Pfam" id="PF00106">
    <property type="entry name" value="adh_short"/>
    <property type="match status" value="1"/>
</dbReference>
<protein>
    <submittedName>
        <fullName evidence="4">Uncharacterized protein</fullName>
    </submittedName>
</protein>
<keyword evidence="5" id="KW-1185">Reference proteome</keyword>
<dbReference type="PRINTS" id="PR00081">
    <property type="entry name" value="GDHRDH"/>
</dbReference>
<evidence type="ECO:0000313" key="5">
    <source>
        <dbReference type="Proteomes" id="UP000230069"/>
    </source>
</evidence>
<keyword evidence="2" id="KW-0560">Oxidoreductase</keyword>
<evidence type="ECO:0000256" key="3">
    <source>
        <dbReference type="RuleBase" id="RU000363"/>
    </source>
</evidence>
<dbReference type="SUPFAM" id="SSF51735">
    <property type="entry name" value="NAD(P)-binding Rossmann-fold domains"/>
    <property type="match status" value="1"/>
</dbReference>
<dbReference type="OrthoDB" id="191139at2759"/>
<dbReference type="EMBL" id="KZ305039">
    <property type="protein sequence ID" value="PIA41665.1"/>
    <property type="molecule type" value="Genomic_DNA"/>
</dbReference>
<organism evidence="4 5">
    <name type="scientific">Aquilegia coerulea</name>
    <name type="common">Rocky mountain columbine</name>
    <dbReference type="NCBI Taxonomy" id="218851"/>
    <lineage>
        <taxon>Eukaryota</taxon>
        <taxon>Viridiplantae</taxon>
        <taxon>Streptophyta</taxon>
        <taxon>Embryophyta</taxon>
        <taxon>Tracheophyta</taxon>
        <taxon>Spermatophyta</taxon>
        <taxon>Magnoliopsida</taxon>
        <taxon>Ranunculales</taxon>
        <taxon>Ranunculaceae</taxon>
        <taxon>Thalictroideae</taxon>
        <taxon>Aquilegia</taxon>
    </lineage>
</organism>
<evidence type="ECO:0000256" key="2">
    <source>
        <dbReference type="ARBA" id="ARBA00023002"/>
    </source>
</evidence>
<dbReference type="PRINTS" id="PR00080">
    <property type="entry name" value="SDRFAMILY"/>
</dbReference>
<name>A0A2G5DDQ8_AQUCA</name>
<proteinExistence type="inferred from homology"/>
<accession>A0A2G5DDQ8</accession>
<reference evidence="4 5" key="1">
    <citation type="submission" date="2017-09" db="EMBL/GenBank/DDBJ databases">
        <title>WGS assembly of Aquilegia coerulea Goldsmith.</title>
        <authorList>
            <person name="Hodges S."/>
            <person name="Kramer E."/>
            <person name="Nordborg M."/>
            <person name="Tomkins J."/>
            <person name="Borevitz J."/>
            <person name="Derieg N."/>
            <person name="Yan J."/>
            <person name="Mihaltcheva S."/>
            <person name="Hayes R.D."/>
            <person name="Rokhsar D."/>
        </authorList>
    </citation>
    <scope>NUCLEOTIDE SEQUENCE [LARGE SCALE GENOMIC DNA]</scope>
    <source>
        <strain evidence="5">cv. Goldsmith</strain>
    </source>
</reference>
<dbReference type="PANTHER" id="PTHR24320">
    <property type="entry name" value="RETINOL DEHYDROGENASE"/>
    <property type="match status" value="1"/>
</dbReference>
<dbReference type="InParanoid" id="A0A2G5DDQ8"/>
<evidence type="ECO:0000313" key="4">
    <source>
        <dbReference type="EMBL" id="PIA41665.1"/>
    </source>
</evidence>
<comment type="similarity">
    <text evidence="1 3">Belongs to the short-chain dehydrogenases/reductases (SDR) family.</text>
</comment>
<sequence length="343" mass="38415">MNWKTWLKNTWEFIRYWEIQKETIFQKLFTYHLPSTSSLLQSKDLSGITVIVTGSTSGVGLHTAKQLAMAGAHVIMACRNVNAANKIASMWREEVYNSRMPNVEVMELDLISISSVRRFADEWERRGEPLDILINNAGILKIEDAQRFTGDGIEEHMQVNHVAPALLTLLLLTSLRKAPSPRIINVSSVGHYSGVVEPQYWNSRIEEGKYNSMIAYGSSKLAHIMFLKVLAGKLLGQKQTSMQCFAVHPGAVCTNLNAGARMNLVFMFDGTEGARSVILCATSDSVTKNLVKGFAYYSCTCEPGKVSPKAEDMDSCFEIWQKTLDILDMKDDYLARLLDNQSN</sequence>
<dbReference type="Proteomes" id="UP000230069">
    <property type="component" value="Unassembled WGS sequence"/>
</dbReference>